<reference evidence="3 7" key="3">
    <citation type="submission" date="2018-10" db="EMBL/GenBank/DDBJ databases">
        <title>Cultivation of a novel Methanohalophilus strain from Kebrit Deep of the Red Sea and a genomic comparison of members of the genus Methanohalophilus.</title>
        <authorList>
            <person name="Guan Y."/>
            <person name="Ngugi D.K."/>
            <person name="Stingl U."/>
        </authorList>
    </citation>
    <scope>NUCLEOTIDE SEQUENCE [LARGE SCALE GENOMIC DNA]</scope>
    <source>
        <strain evidence="3 7">DSM 3094</strain>
    </source>
</reference>
<proteinExistence type="predicted"/>
<evidence type="ECO:0000313" key="4">
    <source>
        <dbReference type="EMBL" id="SDW13005.1"/>
    </source>
</evidence>
<dbReference type="OrthoDB" id="142719at2157"/>
<gene>
    <name evidence="2" type="ORF">BHR79_02870</name>
    <name evidence="3" type="ORF">EFE40_08015</name>
    <name evidence="4" type="ORF">SAMN04515625_0402</name>
</gene>
<evidence type="ECO:0000256" key="1">
    <source>
        <dbReference type="SAM" id="Phobius"/>
    </source>
</evidence>
<dbReference type="Proteomes" id="UP000186879">
    <property type="component" value="Chromosome"/>
</dbReference>
<evidence type="ECO:0000313" key="5">
    <source>
        <dbReference type="Proteomes" id="UP000186879"/>
    </source>
</evidence>
<dbReference type="Proteomes" id="UP000267921">
    <property type="component" value="Unassembled WGS sequence"/>
</dbReference>
<keyword evidence="1" id="KW-0472">Membrane</keyword>
<feature type="transmembrane region" description="Helical" evidence="1">
    <location>
        <begin position="30"/>
        <end position="48"/>
    </location>
</feature>
<evidence type="ECO:0000313" key="3">
    <source>
        <dbReference type="EMBL" id="RNI08471.1"/>
    </source>
</evidence>
<reference evidence="2 5" key="1">
    <citation type="submission" date="2016-10" db="EMBL/GenBank/DDBJ databases">
        <title>Methanohalophilus halophilus.</title>
        <authorList>
            <person name="L'haridon S."/>
        </authorList>
    </citation>
    <scope>NUCLEOTIDE SEQUENCE [LARGE SCALE GENOMIC DNA]</scope>
    <source>
        <strain evidence="2 5">Z-7982</strain>
    </source>
</reference>
<protein>
    <submittedName>
        <fullName evidence="2">Uncharacterized protein</fullName>
    </submittedName>
</protein>
<dbReference type="EMBL" id="RJJG01000005">
    <property type="protein sequence ID" value="RNI08471.1"/>
    <property type="molecule type" value="Genomic_DNA"/>
</dbReference>
<keyword evidence="1" id="KW-1133">Transmembrane helix</keyword>
<dbReference type="STRING" id="2177.BHR79_02870"/>
<dbReference type="GeneID" id="8982247"/>
<dbReference type="RefSeq" id="WP_013036595.1">
    <property type="nucleotide sequence ID" value="NZ_CP017921.1"/>
</dbReference>
<keyword evidence="5" id="KW-1185">Reference proteome</keyword>
<organism evidence="2 5">
    <name type="scientific">Methanohalophilus halophilus</name>
    <dbReference type="NCBI Taxonomy" id="2177"/>
    <lineage>
        <taxon>Archaea</taxon>
        <taxon>Methanobacteriati</taxon>
        <taxon>Methanobacteriota</taxon>
        <taxon>Stenosarchaea group</taxon>
        <taxon>Methanomicrobia</taxon>
        <taxon>Methanosarcinales</taxon>
        <taxon>Methanosarcinaceae</taxon>
        <taxon>Methanohalophilus</taxon>
    </lineage>
</organism>
<evidence type="ECO:0000313" key="2">
    <source>
        <dbReference type="EMBL" id="APH38534.1"/>
    </source>
</evidence>
<sequence>MLTSVISTTSAISSAAGAISMTTGIGLPEYGVLAVIGLILLLSAKEILSASSKWNKTLNTSLNMGIMPLLVAFVAIVVFKVAEIV</sequence>
<accession>A0A1L3Q0Y8</accession>
<feature type="transmembrane region" description="Helical" evidence="1">
    <location>
        <begin position="60"/>
        <end position="82"/>
    </location>
</feature>
<dbReference type="KEGG" id="mhaz:BHR79_02870"/>
<evidence type="ECO:0000313" key="7">
    <source>
        <dbReference type="Proteomes" id="UP000267921"/>
    </source>
</evidence>
<reference evidence="4 6" key="2">
    <citation type="submission" date="2016-10" db="EMBL/GenBank/DDBJ databases">
        <authorList>
            <person name="de Groot N.N."/>
        </authorList>
    </citation>
    <scope>NUCLEOTIDE SEQUENCE [LARGE SCALE GENOMIC DNA]</scope>
    <source>
        <strain evidence="4 6">Z-7982</strain>
    </source>
</reference>
<dbReference type="AlphaFoldDB" id="A0A1L3Q0Y8"/>
<dbReference type="EMBL" id="FNMU01000001">
    <property type="protein sequence ID" value="SDW13005.1"/>
    <property type="molecule type" value="Genomic_DNA"/>
</dbReference>
<evidence type="ECO:0000313" key="6">
    <source>
        <dbReference type="Proteomes" id="UP000198669"/>
    </source>
</evidence>
<dbReference type="Proteomes" id="UP000198669">
    <property type="component" value="Unassembled WGS sequence"/>
</dbReference>
<keyword evidence="1" id="KW-0812">Transmembrane</keyword>
<name>A0A1L3Q0Y8_9EURY</name>
<dbReference type="EMBL" id="CP017921">
    <property type="protein sequence ID" value="APH38534.1"/>
    <property type="molecule type" value="Genomic_DNA"/>
</dbReference>